<name>A0A1Y2FSK8_PROLT</name>
<reference evidence="1 2" key="1">
    <citation type="submission" date="2016-07" db="EMBL/GenBank/DDBJ databases">
        <title>Pervasive Adenine N6-methylation of Active Genes in Fungi.</title>
        <authorList>
            <consortium name="DOE Joint Genome Institute"/>
            <person name="Mondo S.J."/>
            <person name="Dannebaum R.O."/>
            <person name="Kuo R.C."/>
            <person name="Labutti K."/>
            <person name="Haridas S."/>
            <person name="Kuo A."/>
            <person name="Salamov A."/>
            <person name="Ahrendt S.R."/>
            <person name="Lipzen A."/>
            <person name="Sullivan W."/>
            <person name="Andreopoulos W.B."/>
            <person name="Clum A."/>
            <person name="Lindquist E."/>
            <person name="Daum C."/>
            <person name="Ramamoorthy G.K."/>
            <person name="Gryganskyi A."/>
            <person name="Culley D."/>
            <person name="Magnuson J.K."/>
            <person name="James T.Y."/>
            <person name="O'Malley M.A."/>
            <person name="Stajich J.E."/>
            <person name="Spatafora J.W."/>
            <person name="Visel A."/>
            <person name="Grigoriev I.V."/>
        </authorList>
    </citation>
    <scope>NUCLEOTIDE SEQUENCE [LARGE SCALE GENOMIC DNA]</scope>
    <source>
        <strain evidence="1 2">12-1054</strain>
    </source>
</reference>
<organism evidence="1 2">
    <name type="scientific">Protomyces lactucae-debilis</name>
    <dbReference type="NCBI Taxonomy" id="2754530"/>
    <lineage>
        <taxon>Eukaryota</taxon>
        <taxon>Fungi</taxon>
        <taxon>Dikarya</taxon>
        <taxon>Ascomycota</taxon>
        <taxon>Taphrinomycotina</taxon>
        <taxon>Taphrinomycetes</taxon>
        <taxon>Taphrinales</taxon>
        <taxon>Protomycetaceae</taxon>
        <taxon>Protomyces</taxon>
    </lineage>
</organism>
<dbReference type="EMBL" id="MCFI01000002">
    <property type="protein sequence ID" value="ORY86929.1"/>
    <property type="molecule type" value="Genomic_DNA"/>
</dbReference>
<keyword evidence="2" id="KW-1185">Reference proteome</keyword>
<sequence length="333" mass="38005">MLHIELGIPVPEALHHWVVVDGYADRQVRYLDHLDQLFGIARLSSELRRSHGFEPFVPVTTRVERRLCRSALDEWQRSSGRQNTLPSAEGYVQITKAVNEKADGQTIQYKLIDHVKKFVESDEKKRMNDTLTNLKHSSAMRRMGAGYQARLSTEVHHISSSDPVVRNLGPTRPLEQPVRLMSLALSAPVPRPVDPSAPEVFVEKKRQSCDVHRACKSYSLKTCGAYQVAYCVLHPKSLSRAERSFRPEVLRLWNRQACIAVRMQEEFRIDIAYSLHHESLNVFAQHKLHSDIASSSSKLLGFLQSDANFIKDLLKAYIEEQIFHNPFVQGNDS</sequence>
<protein>
    <submittedName>
        <fullName evidence="1">Uncharacterized protein</fullName>
    </submittedName>
</protein>
<dbReference type="GeneID" id="63786943"/>
<proteinExistence type="predicted"/>
<evidence type="ECO:0000313" key="2">
    <source>
        <dbReference type="Proteomes" id="UP000193685"/>
    </source>
</evidence>
<accession>A0A1Y2FSK8</accession>
<gene>
    <name evidence="1" type="ORF">BCR37DRAFT_385379</name>
</gene>
<comment type="caution">
    <text evidence="1">The sequence shown here is derived from an EMBL/GenBank/DDBJ whole genome shotgun (WGS) entry which is preliminary data.</text>
</comment>
<dbReference type="Proteomes" id="UP000193685">
    <property type="component" value="Unassembled WGS sequence"/>
</dbReference>
<dbReference type="RefSeq" id="XP_040727785.1">
    <property type="nucleotide sequence ID" value="XM_040870344.1"/>
</dbReference>
<dbReference type="AlphaFoldDB" id="A0A1Y2FSK8"/>
<evidence type="ECO:0000313" key="1">
    <source>
        <dbReference type="EMBL" id="ORY86929.1"/>
    </source>
</evidence>